<dbReference type="InterPro" id="IPR010562">
    <property type="entry name" value="Haemolymph_juvenile_hormone-bd"/>
</dbReference>
<protein>
    <recommendedName>
        <fullName evidence="3">Circadian clock-controlled protein</fullName>
    </recommendedName>
</protein>
<dbReference type="Proteomes" id="UP000053240">
    <property type="component" value="Unassembled WGS sequence"/>
</dbReference>
<keyword evidence="2" id="KW-1185">Reference proteome</keyword>
<organism evidence="1 2">
    <name type="scientific">Papilio machaon</name>
    <name type="common">Old World swallowtail butterfly</name>
    <dbReference type="NCBI Taxonomy" id="76193"/>
    <lineage>
        <taxon>Eukaryota</taxon>
        <taxon>Metazoa</taxon>
        <taxon>Ecdysozoa</taxon>
        <taxon>Arthropoda</taxon>
        <taxon>Hexapoda</taxon>
        <taxon>Insecta</taxon>
        <taxon>Pterygota</taxon>
        <taxon>Neoptera</taxon>
        <taxon>Endopterygota</taxon>
        <taxon>Lepidoptera</taxon>
        <taxon>Glossata</taxon>
        <taxon>Ditrysia</taxon>
        <taxon>Papilionoidea</taxon>
        <taxon>Papilionidae</taxon>
        <taxon>Papilioninae</taxon>
        <taxon>Papilio</taxon>
    </lineage>
</organism>
<name>A0A194QN15_PAPMA</name>
<dbReference type="Pfam" id="PF06585">
    <property type="entry name" value="JHBP"/>
    <property type="match status" value="2"/>
</dbReference>
<dbReference type="AlphaFoldDB" id="A0A194QN15"/>
<reference evidence="1 2" key="1">
    <citation type="journal article" date="2015" name="Nat. Commun.">
        <title>Outbred genome sequencing and CRISPR/Cas9 gene editing in butterflies.</title>
        <authorList>
            <person name="Li X."/>
            <person name="Fan D."/>
            <person name="Zhang W."/>
            <person name="Liu G."/>
            <person name="Zhang L."/>
            <person name="Zhao L."/>
            <person name="Fang X."/>
            <person name="Chen L."/>
            <person name="Dong Y."/>
            <person name="Chen Y."/>
            <person name="Ding Y."/>
            <person name="Zhao R."/>
            <person name="Feng M."/>
            <person name="Zhu Y."/>
            <person name="Feng Y."/>
            <person name="Jiang X."/>
            <person name="Zhu D."/>
            <person name="Xiang H."/>
            <person name="Feng X."/>
            <person name="Li S."/>
            <person name="Wang J."/>
            <person name="Zhang G."/>
            <person name="Kronforst M.R."/>
            <person name="Wang W."/>
        </authorList>
    </citation>
    <scope>NUCLEOTIDE SEQUENCE [LARGE SCALE GENOMIC DNA]</scope>
    <source>
        <strain evidence="1">Ya'a_city_454_Pm</strain>
        <tissue evidence="1">Whole body</tissue>
    </source>
</reference>
<dbReference type="Gene3D" id="3.15.10.30">
    <property type="entry name" value="Haemolymph juvenile hormone binding protein"/>
    <property type="match status" value="2"/>
</dbReference>
<dbReference type="PANTHER" id="PTHR11008:SF41">
    <property type="entry name" value="RE70318P"/>
    <property type="match status" value="1"/>
</dbReference>
<dbReference type="PANTHER" id="PTHR11008">
    <property type="entry name" value="PROTEIN TAKEOUT-LIKE PROTEIN"/>
    <property type="match status" value="1"/>
</dbReference>
<dbReference type="SMART" id="SM00700">
    <property type="entry name" value="JHBP"/>
    <property type="match status" value="2"/>
</dbReference>
<evidence type="ECO:0008006" key="3">
    <source>
        <dbReference type="Google" id="ProtNLM"/>
    </source>
</evidence>
<evidence type="ECO:0000313" key="1">
    <source>
        <dbReference type="EMBL" id="KPJ06749.1"/>
    </source>
</evidence>
<dbReference type="InterPro" id="IPR038606">
    <property type="entry name" value="To_sf"/>
</dbReference>
<dbReference type="EMBL" id="KQ461195">
    <property type="protein sequence ID" value="KPJ06749.1"/>
    <property type="molecule type" value="Genomic_DNA"/>
</dbReference>
<gene>
    <name evidence="1" type="ORF">RR48_11796</name>
</gene>
<evidence type="ECO:0000313" key="2">
    <source>
        <dbReference type="Proteomes" id="UP000053240"/>
    </source>
</evidence>
<proteinExistence type="predicted"/>
<dbReference type="GO" id="GO:0005615">
    <property type="term" value="C:extracellular space"/>
    <property type="evidence" value="ECO:0007669"/>
    <property type="project" value="TreeGrafter"/>
</dbReference>
<accession>A0A194QN15</accession>
<sequence length="470" mass="53071">MATDKLLHHDVFLPLDTLSKCGIKDSNCQRNLIKSALQRIGKTGIPELNIPPIDPIQIQDVSVVILNLVNITLIDGVVKGIKDCEFTKFELDIEKGRGSQELQCDVTIKGHYHVVATSPEIGALLGGSEIVGDGNGKVKIDKLQLAFYYPVHVFKKDDGEIYIECDYNKTAEKFDILGKVTFDADNLYIGKEDVSKSVVIYLNDNWKFLMKTFGKVFIDKATEFYNRFEKNFFDSVPAKHYISDDLSPYLNFYQSLVETLAEKGATDIGVEKIDPMELKDVHVSILDLLNLTLAEGNVVGVQTCTIKSFKNDLENRNAKLKVFCKHLEIQGNYQVDLISSLLNIQGIGDKVHGAGHAKVIIDKIEARIDFPYVLEKQDNDVYLKIQKDLTYSFKVLGKATFVADNLIDGDTKASNDVIQYLNDHWKLILDTFGKVFFDKTIEYVQLFTSKVFDKVPTKYYIIEDLSAYVK</sequence>
<dbReference type="InParanoid" id="A0A194QN15"/>